<evidence type="ECO:0000256" key="5">
    <source>
        <dbReference type="ARBA" id="ARBA00022839"/>
    </source>
</evidence>
<dbReference type="GeneID" id="28940930"/>
<keyword evidence="5" id="KW-0269">Exonuclease</keyword>
<keyword evidence="4" id="KW-0378">Hydrolase</keyword>
<evidence type="ECO:0000313" key="9">
    <source>
        <dbReference type="Proteomes" id="UP000053447"/>
    </source>
</evidence>
<sequence>MFPNRIFFQKITCPYIRKNTECNTIFCPFNHLYQTLKEQNYDTKKRKYSYTPNISNILPQENYVNVIKNTRDYQCNDSTSIYDANKLKKNVIFKDNKLQNYSETNDNDIGPKFIHTLVHIPHKTRVHFFRLIEQEFLRIYSKTNQGNFLARNISLEKELEILNSTYQNKSIYINSCKNYIISLKNKDILHENTTNTKNAENAVDTIFSNYKYIEISLLELENYILSDIQLQTAGYILDIPIPEIQTSDVYFHCDRCNIPFIVKKIQHYTKCRYHWGKLIKTSNEQTKIYSCCHESNTDSIGCITSLHHVFKITSPSKLAAEIKFVASQAPMQSSFLDAAVLDCEMIYTTGGMELARITIYDICENLLIDKLIKPKNKIIDFNTRWSGIKSLDNAELSLSDLHNILFTDLKLCSSTILIGHGLENDLIAIRLVHKRIIDTALLFQDEKGLQRKHSLKYLAKKYLKREIQTNITGGHDSKEDAKATLDLVRYKIYHDNLKKIHKLH</sequence>
<feature type="domain" description="Exonuclease" evidence="7">
    <location>
        <begin position="337"/>
        <end position="497"/>
    </location>
</feature>
<accession>A0A0W4ZL77</accession>
<comment type="similarity">
    <text evidence="2">Belongs to the REXO1/REXO3 family.</text>
</comment>
<dbReference type="eggNOG" id="KOG2248">
    <property type="taxonomic scope" value="Eukaryota"/>
</dbReference>
<evidence type="ECO:0000256" key="6">
    <source>
        <dbReference type="ARBA" id="ARBA00023242"/>
    </source>
</evidence>
<evidence type="ECO:0000259" key="7">
    <source>
        <dbReference type="SMART" id="SM00479"/>
    </source>
</evidence>
<evidence type="ECO:0000256" key="4">
    <source>
        <dbReference type="ARBA" id="ARBA00022801"/>
    </source>
</evidence>
<dbReference type="EMBL" id="LFWA01000010">
    <property type="protein sequence ID" value="KTW29138.1"/>
    <property type="molecule type" value="Genomic_DNA"/>
</dbReference>
<dbReference type="SUPFAM" id="SSF53098">
    <property type="entry name" value="Ribonuclease H-like"/>
    <property type="match status" value="1"/>
</dbReference>
<dbReference type="VEuPathDB" id="FungiDB:T551_02412"/>
<dbReference type="AlphaFoldDB" id="A0A0W4ZL77"/>
<dbReference type="InterPro" id="IPR047021">
    <property type="entry name" value="REXO1/3/4-like"/>
</dbReference>
<dbReference type="GO" id="GO:0005634">
    <property type="term" value="C:nucleus"/>
    <property type="evidence" value="ECO:0007669"/>
    <property type="project" value="UniProtKB-SubCell"/>
</dbReference>
<dbReference type="OrthoDB" id="3996471at2759"/>
<comment type="caution">
    <text evidence="8">The sequence shown here is derived from an EMBL/GenBank/DDBJ whole genome shotgun (WGS) entry which is preliminary data.</text>
</comment>
<dbReference type="RefSeq" id="XP_018229247.1">
    <property type="nucleotide sequence ID" value="XM_018374675.1"/>
</dbReference>
<organism evidence="8 9">
    <name type="scientific">Pneumocystis jirovecii (strain RU7)</name>
    <name type="common">Human pneumocystis pneumonia agent</name>
    <dbReference type="NCBI Taxonomy" id="1408657"/>
    <lineage>
        <taxon>Eukaryota</taxon>
        <taxon>Fungi</taxon>
        <taxon>Dikarya</taxon>
        <taxon>Ascomycota</taxon>
        <taxon>Taphrinomycotina</taxon>
        <taxon>Pneumocystomycetes</taxon>
        <taxon>Pneumocystaceae</taxon>
        <taxon>Pneumocystis</taxon>
    </lineage>
</organism>
<evidence type="ECO:0000313" key="8">
    <source>
        <dbReference type="EMBL" id="KTW29138.1"/>
    </source>
</evidence>
<keyword evidence="9" id="KW-1185">Reference proteome</keyword>
<gene>
    <name evidence="8" type="ORF">T551_02412</name>
</gene>
<dbReference type="InterPro" id="IPR036397">
    <property type="entry name" value="RNaseH_sf"/>
</dbReference>
<dbReference type="InterPro" id="IPR034922">
    <property type="entry name" value="REX1-like_exo"/>
</dbReference>
<dbReference type="FunFam" id="3.30.420.10:FF:000031">
    <property type="entry name" value="RNA exonuclease 1"/>
    <property type="match status" value="1"/>
</dbReference>
<dbReference type="Pfam" id="PF00929">
    <property type="entry name" value="RNase_T"/>
    <property type="match status" value="1"/>
</dbReference>
<dbReference type="CDD" id="cd06145">
    <property type="entry name" value="REX1_like"/>
    <property type="match status" value="1"/>
</dbReference>
<proteinExistence type="inferred from homology"/>
<keyword evidence="3" id="KW-0540">Nuclease</keyword>
<evidence type="ECO:0000256" key="2">
    <source>
        <dbReference type="ARBA" id="ARBA00006357"/>
    </source>
</evidence>
<reference evidence="9" key="1">
    <citation type="journal article" date="2016" name="Nat. Commun.">
        <title>Genome analysis of three Pneumocystis species reveals adaptation mechanisms to life exclusively in mammalian hosts.</title>
        <authorList>
            <person name="Ma L."/>
            <person name="Chen Z."/>
            <person name="Huang D.W."/>
            <person name="Kutty G."/>
            <person name="Ishihara M."/>
            <person name="Wang H."/>
            <person name="Abouelleil A."/>
            <person name="Bishop L."/>
            <person name="Davey E."/>
            <person name="Deng R."/>
            <person name="Deng X."/>
            <person name="Fan L."/>
            <person name="Fantoni G."/>
            <person name="Fitzgerald M."/>
            <person name="Gogineni E."/>
            <person name="Goldberg J.M."/>
            <person name="Handley G."/>
            <person name="Hu X."/>
            <person name="Huber C."/>
            <person name="Jiao X."/>
            <person name="Jones K."/>
            <person name="Levin J.Z."/>
            <person name="Liu Y."/>
            <person name="Macdonald P."/>
            <person name="Melnikov A."/>
            <person name="Raley C."/>
            <person name="Sassi M."/>
            <person name="Sherman B.T."/>
            <person name="Song X."/>
            <person name="Sykes S."/>
            <person name="Tran B."/>
            <person name="Walsh L."/>
            <person name="Xia Y."/>
            <person name="Yang J."/>
            <person name="Young S."/>
            <person name="Zeng Q."/>
            <person name="Zheng X."/>
            <person name="Stephens R."/>
            <person name="Nusbaum C."/>
            <person name="Birren B.W."/>
            <person name="Azadi P."/>
            <person name="Lempicki R.A."/>
            <person name="Cuomo C.A."/>
            <person name="Kovacs J.A."/>
        </authorList>
    </citation>
    <scope>NUCLEOTIDE SEQUENCE [LARGE SCALE GENOMIC DNA]</scope>
    <source>
        <strain evidence="9">RU7</strain>
    </source>
</reference>
<dbReference type="InterPro" id="IPR012337">
    <property type="entry name" value="RNaseH-like_sf"/>
</dbReference>
<dbReference type="GO" id="GO:0010629">
    <property type="term" value="P:negative regulation of gene expression"/>
    <property type="evidence" value="ECO:0007669"/>
    <property type="project" value="UniProtKB-ARBA"/>
</dbReference>
<evidence type="ECO:0000256" key="3">
    <source>
        <dbReference type="ARBA" id="ARBA00022722"/>
    </source>
</evidence>
<dbReference type="PANTHER" id="PTHR12801:SF115">
    <property type="entry name" value="FI18136P1-RELATED"/>
    <property type="match status" value="1"/>
</dbReference>
<dbReference type="SMART" id="SM00479">
    <property type="entry name" value="EXOIII"/>
    <property type="match status" value="1"/>
</dbReference>
<dbReference type="PANTHER" id="PTHR12801">
    <property type="entry name" value="RNA EXONUCLEASE REXO1 / RECO3 FAMILY MEMBER-RELATED"/>
    <property type="match status" value="1"/>
</dbReference>
<name>A0A0W4ZL77_PNEJ7</name>
<dbReference type="Proteomes" id="UP000053447">
    <property type="component" value="Unassembled WGS sequence"/>
</dbReference>
<evidence type="ECO:0000256" key="1">
    <source>
        <dbReference type="ARBA" id="ARBA00004123"/>
    </source>
</evidence>
<dbReference type="GO" id="GO:0003676">
    <property type="term" value="F:nucleic acid binding"/>
    <property type="evidence" value="ECO:0007669"/>
    <property type="project" value="InterPro"/>
</dbReference>
<dbReference type="STRING" id="1408657.A0A0W4ZL77"/>
<comment type="subcellular location">
    <subcellularLocation>
        <location evidence="1">Nucleus</location>
    </subcellularLocation>
</comment>
<dbReference type="InterPro" id="IPR013520">
    <property type="entry name" value="Ribonucl_H"/>
</dbReference>
<dbReference type="GO" id="GO:0004527">
    <property type="term" value="F:exonuclease activity"/>
    <property type="evidence" value="ECO:0007669"/>
    <property type="project" value="UniProtKB-KW"/>
</dbReference>
<dbReference type="Gene3D" id="3.30.420.10">
    <property type="entry name" value="Ribonuclease H-like superfamily/Ribonuclease H"/>
    <property type="match status" value="1"/>
</dbReference>
<keyword evidence="6" id="KW-0539">Nucleus</keyword>
<protein>
    <recommendedName>
        <fullName evidence="7">Exonuclease domain-containing protein</fullName>
    </recommendedName>
</protein>